<keyword evidence="9" id="KW-1185">Reference proteome</keyword>
<dbReference type="InterPro" id="IPR013154">
    <property type="entry name" value="ADH-like_N"/>
</dbReference>
<gene>
    <name evidence="8" type="ORF">H2200_011433</name>
</gene>
<comment type="cofactor">
    <cofactor evidence="1">
        <name>Zn(2+)</name>
        <dbReference type="ChEBI" id="CHEBI:29105"/>
    </cofactor>
</comment>
<dbReference type="SUPFAM" id="SSF50129">
    <property type="entry name" value="GroES-like"/>
    <property type="match status" value="1"/>
</dbReference>
<dbReference type="Gene3D" id="3.40.50.720">
    <property type="entry name" value="NAD(P)-binding Rossmann-like Domain"/>
    <property type="match status" value="1"/>
</dbReference>
<dbReference type="InterPro" id="IPR036291">
    <property type="entry name" value="NAD(P)-bd_dom_sf"/>
</dbReference>
<protein>
    <recommendedName>
        <fullName evidence="7">Enoyl reductase (ER) domain-containing protein</fullName>
    </recommendedName>
</protein>
<feature type="domain" description="Enoyl reductase (ER)" evidence="7">
    <location>
        <begin position="28"/>
        <end position="360"/>
    </location>
</feature>
<dbReference type="InterPro" id="IPR013149">
    <property type="entry name" value="ADH-like_C"/>
</dbReference>
<keyword evidence="5" id="KW-0560">Oxidoreductase</keyword>
<dbReference type="SMART" id="SM00829">
    <property type="entry name" value="PKS_ER"/>
    <property type="match status" value="1"/>
</dbReference>
<dbReference type="Gene3D" id="3.90.180.10">
    <property type="entry name" value="Medium-chain alcohol dehydrogenases, catalytic domain"/>
    <property type="match status" value="1"/>
</dbReference>
<dbReference type="AlphaFoldDB" id="A0AA38WZA3"/>
<dbReference type="Pfam" id="PF08240">
    <property type="entry name" value="ADH_N"/>
    <property type="match status" value="1"/>
</dbReference>
<dbReference type="GO" id="GO:0004022">
    <property type="term" value="F:alcohol dehydrogenase (NAD+) activity"/>
    <property type="evidence" value="ECO:0007669"/>
    <property type="project" value="TreeGrafter"/>
</dbReference>
<proteinExistence type="inferred from homology"/>
<reference evidence="8" key="1">
    <citation type="submission" date="2022-10" db="EMBL/GenBank/DDBJ databases">
        <title>Culturing micro-colonial fungi from biological soil crusts in the Mojave desert and describing Neophaeococcomyces mojavensis, and introducing the new genera and species Taxawa tesnikishii.</title>
        <authorList>
            <person name="Kurbessoian T."/>
            <person name="Stajich J.E."/>
        </authorList>
    </citation>
    <scope>NUCLEOTIDE SEQUENCE</scope>
    <source>
        <strain evidence="8">TK_41</strain>
    </source>
</reference>
<dbReference type="FunFam" id="3.40.50.720:FF:000039">
    <property type="entry name" value="Alcohol dehydrogenase AdhP"/>
    <property type="match status" value="1"/>
</dbReference>
<dbReference type="Pfam" id="PF00107">
    <property type="entry name" value="ADH_zinc_N"/>
    <property type="match status" value="1"/>
</dbReference>
<name>A0AA38WZA3_9EURO</name>
<keyword evidence="6" id="KW-0520">NAD</keyword>
<dbReference type="PANTHER" id="PTHR42940:SF8">
    <property type="entry name" value="VACUOLAR PROTEIN SORTING-ASSOCIATED PROTEIN 11"/>
    <property type="match status" value="1"/>
</dbReference>
<evidence type="ECO:0000256" key="1">
    <source>
        <dbReference type="ARBA" id="ARBA00001947"/>
    </source>
</evidence>
<evidence type="ECO:0000256" key="5">
    <source>
        <dbReference type="ARBA" id="ARBA00023002"/>
    </source>
</evidence>
<dbReference type="EMBL" id="JAPDRK010000020">
    <property type="protein sequence ID" value="KAJ9603911.1"/>
    <property type="molecule type" value="Genomic_DNA"/>
</dbReference>
<evidence type="ECO:0000256" key="4">
    <source>
        <dbReference type="ARBA" id="ARBA00022833"/>
    </source>
</evidence>
<comment type="similarity">
    <text evidence="2">Belongs to the zinc-containing alcohol dehydrogenase family.</text>
</comment>
<dbReference type="GO" id="GO:0046872">
    <property type="term" value="F:metal ion binding"/>
    <property type="evidence" value="ECO:0007669"/>
    <property type="project" value="UniProtKB-KW"/>
</dbReference>
<evidence type="ECO:0000313" key="8">
    <source>
        <dbReference type="EMBL" id="KAJ9603911.1"/>
    </source>
</evidence>
<accession>A0AA38WZA3</accession>
<evidence type="ECO:0000256" key="2">
    <source>
        <dbReference type="ARBA" id="ARBA00008072"/>
    </source>
</evidence>
<keyword evidence="4" id="KW-0862">Zinc</keyword>
<comment type="caution">
    <text evidence="8">The sequence shown here is derived from an EMBL/GenBank/DDBJ whole genome shotgun (WGS) entry which is preliminary data.</text>
</comment>
<evidence type="ECO:0000256" key="3">
    <source>
        <dbReference type="ARBA" id="ARBA00022723"/>
    </source>
</evidence>
<dbReference type="PANTHER" id="PTHR42940">
    <property type="entry name" value="ALCOHOL DEHYDROGENASE 1-RELATED"/>
    <property type="match status" value="1"/>
</dbReference>
<dbReference type="Proteomes" id="UP001172673">
    <property type="component" value="Unassembled WGS sequence"/>
</dbReference>
<evidence type="ECO:0000313" key="9">
    <source>
        <dbReference type="Proteomes" id="UP001172673"/>
    </source>
</evidence>
<sequence length="367" mass="38712">MANTNEDIPREMLAAQLVKHKSPPVVQKTTNSDPAQLGPYDLLLKTGVASLCHTDLMVQAGFMPALNGLPMTMSHEGAGVVVAKGSSTQNIQIGDRIMSGITFHACGKCEACNAPPGKDWQQFCFDNGGAVGITMNGAFAEYHIVDSRTSCKIPDEVSFLTAAPLACAGITAYRGVKIASESIQKDGWLAIVGAGGGLGHFGVQFAKALGLKVIAIDARDDGLEIARKYGADHVVDARESKDAVVKKVQDLTSGKGVDSTLNVSDHPSTAALSAAITRTHGIVVQAAQPQEVTVPFQDIILRDITIKGTMHGGKNLSDEMLKLVAKHGIKAEAQIFQGLEQVPEMFELLEAGKIKGKAVCVVDKDSV</sequence>
<dbReference type="InterPro" id="IPR011032">
    <property type="entry name" value="GroES-like_sf"/>
</dbReference>
<evidence type="ECO:0000259" key="7">
    <source>
        <dbReference type="SMART" id="SM00829"/>
    </source>
</evidence>
<keyword evidence="3" id="KW-0479">Metal-binding</keyword>
<evidence type="ECO:0000256" key="6">
    <source>
        <dbReference type="ARBA" id="ARBA00023027"/>
    </source>
</evidence>
<dbReference type="SUPFAM" id="SSF51735">
    <property type="entry name" value="NAD(P)-binding Rossmann-fold domains"/>
    <property type="match status" value="1"/>
</dbReference>
<dbReference type="GO" id="GO:0005737">
    <property type="term" value="C:cytoplasm"/>
    <property type="evidence" value="ECO:0007669"/>
    <property type="project" value="TreeGrafter"/>
</dbReference>
<dbReference type="InterPro" id="IPR020843">
    <property type="entry name" value="ER"/>
</dbReference>
<organism evidence="8 9">
    <name type="scientific">Cladophialophora chaetospira</name>
    <dbReference type="NCBI Taxonomy" id="386627"/>
    <lineage>
        <taxon>Eukaryota</taxon>
        <taxon>Fungi</taxon>
        <taxon>Dikarya</taxon>
        <taxon>Ascomycota</taxon>
        <taxon>Pezizomycotina</taxon>
        <taxon>Eurotiomycetes</taxon>
        <taxon>Chaetothyriomycetidae</taxon>
        <taxon>Chaetothyriales</taxon>
        <taxon>Herpotrichiellaceae</taxon>
        <taxon>Cladophialophora</taxon>
    </lineage>
</organism>